<dbReference type="Gene3D" id="3.40.50.1820">
    <property type="entry name" value="alpha/beta hydrolase"/>
    <property type="match status" value="1"/>
</dbReference>
<dbReference type="PANTHER" id="PTHR31591:SF1">
    <property type="entry name" value="UPF0613 PROTEIN PB24D3.06C"/>
    <property type="match status" value="1"/>
</dbReference>
<dbReference type="SUPFAM" id="SSF53474">
    <property type="entry name" value="alpha/beta-Hydrolases"/>
    <property type="match status" value="1"/>
</dbReference>
<dbReference type="Pfam" id="PF08538">
    <property type="entry name" value="DUF1749"/>
    <property type="match status" value="1"/>
</dbReference>
<dbReference type="PANTHER" id="PTHR31591">
    <property type="entry name" value="UPF0613 PROTEIN PB24D3.06C"/>
    <property type="match status" value="1"/>
</dbReference>
<dbReference type="InterPro" id="IPR029058">
    <property type="entry name" value="AB_hydrolase_fold"/>
</dbReference>
<gene>
    <name evidence="1" type="ORF">PG999_014169</name>
</gene>
<keyword evidence="2" id="KW-1185">Reference proteome</keyword>
<evidence type="ECO:0000313" key="2">
    <source>
        <dbReference type="Proteomes" id="UP001392437"/>
    </source>
</evidence>
<accession>A0AAW0QHD2</accession>
<dbReference type="Proteomes" id="UP001392437">
    <property type="component" value="Unassembled WGS sequence"/>
</dbReference>
<sequence>MNPMSWAKRGLPGILHHYTETLVTFEYTSQAASQPHSVLFVGGLSDGLATTSYTADIISALQPTAWSFFTLVLTSSYQGWGLSDLDRDTEEIAQCLRYIQNYKASRFGEGGKLVLMGHSTGSQCILHYLHRPNPHPGPLRGFDSGLCHENRCVLDGAIMQAPVSDREAIQSVLEDGLGDHTAGECREAYDTLVKLATEALASPGSETQFAVLPIALTSRLGLGNQTPVGARRFLSLASPNSPQQPGPDDLFSSDLSDEQLTATFGAVAGRGLLRYKLMVAPSGRDQSVPAWVDQERNLRRWRDALEHKGKYPIWDVEHSGVVPGASHALSDDDQEGPRQILARRILAYLRDVEKRRGL</sequence>
<name>A0AAW0QHD2_9PEZI</name>
<dbReference type="InterPro" id="IPR013744">
    <property type="entry name" value="SidJ"/>
</dbReference>
<proteinExistence type="predicted"/>
<dbReference type="EMBL" id="JAQQWP010000011">
    <property type="protein sequence ID" value="KAK8096147.1"/>
    <property type="molecule type" value="Genomic_DNA"/>
</dbReference>
<comment type="caution">
    <text evidence="1">The sequence shown here is derived from an EMBL/GenBank/DDBJ whole genome shotgun (WGS) entry which is preliminary data.</text>
</comment>
<organism evidence="1 2">
    <name type="scientific">Apiospora kogelbergensis</name>
    <dbReference type="NCBI Taxonomy" id="1337665"/>
    <lineage>
        <taxon>Eukaryota</taxon>
        <taxon>Fungi</taxon>
        <taxon>Dikarya</taxon>
        <taxon>Ascomycota</taxon>
        <taxon>Pezizomycotina</taxon>
        <taxon>Sordariomycetes</taxon>
        <taxon>Xylariomycetidae</taxon>
        <taxon>Amphisphaeriales</taxon>
        <taxon>Apiosporaceae</taxon>
        <taxon>Apiospora</taxon>
    </lineage>
</organism>
<protein>
    <submittedName>
        <fullName evidence="1">Uncharacterized protein</fullName>
    </submittedName>
</protein>
<dbReference type="AlphaFoldDB" id="A0AAW0QHD2"/>
<reference evidence="1 2" key="1">
    <citation type="submission" date="2023-01" db="EMBL/GenBank/DDBJ databases">
        <title>Analysis of 21 Apiospora genomes using comparative genomics revels a genus with tremendous synthesis potential of carbohydrate active enzymes and secondary metabolites.</title>
        <authorList>
            <person name="Sorensen T."/>
        </authorList>
    </citation>
    <scope>NUCLEOTIDE SEQUENCE [LARGE SCALE GENOMIC DNA]</scope>
    <source>
        <strain evidence="1 2">CBS 117206</strain>
    </source>
</reference>
<evidence type="ECO:0000313" key="1">
    <source>
        <dbReference type="EMBL" id="KAK8096147.1"/>
    </source>
</evidence>